<proteinExistence type="predicted"/>
<accession>A0A4V2G7P0</accession>
<name>A0A4V2G7P0_9ACTN</name>
<dbReference type="EMBL" id="SHKY01000001">
    <property type="protein sequence ID" value="RZU53286.1"/>
    <property type="molecule type" value="Genomic_DNA"/>
</dbReference>
<sequence length="47" mass="5314">MKALVVAGIGRTLPWSLPAYDWPFSAFHDGVRDDWPKVWLTATATLR</sequence>
<organism evidence="1 2">
    <name type="scientific">Krasilnikovia cinnamomea</name>
    <dbReference type="NCBI Taxonomy" id="349313"/>
    <lineage>
        <taxon>Bacteria</taxon>
        <taxon>Bacillati</taxon>
        <taxon>Actinomycetota</taxon>
        <taxon>Actinomycetes</taxon>
        <taxon>Micromonosporales</taxon>
        <taxon>Micromonosporaceae</taxon>
        <taxon>Krasilnikovia</taxon>
    </lineage>
</organism>
<dbReference type="AlphaFoldDB" id="A0A4V2G7P0"/>
<comment type="caution">
    <text evidence="1">The sequence shown here is derived from an EMBL/GenBank/DDBJ whole genome shotgun (WGS) entry which is preliminary data.</text>
</comment>
<evidence type="ECO:0000313" key="2">
    <source>
        <dbReference type="Proteomes" id="UP000292564"/>
    </source>
</evidence>
<protein>
    <submittedName>
        <fullName evidence="1">Uncharacterized protein</fullName>
    </submittedName>
</protein>
<keyword evidence="2" id="KW-1185">Reference proteome</keyword>
<gene>
    <name evidence="1" type="ORF">EV385_5196</name>
</gene>
<reference evidence="1 2" key="1">
    <citation type="submission" date="2019-02" db="EMBL/GenBank/DDBJ databases">
        <title>Sequencing the genomes of 1000 actinobacteria strains.</title>
        <authorList>
            <person name="Klenk H.-P."/>
        </authorList>
    </citation>
    <scope>NUCLEOTIDE SEQUENCE [LARGE SCALE GENOMIC DNA]</scope>
    <source>
        <strain evidence="1 2">DSM 45162</strain>
    </source>
</reference>
<evidence type="ECO:0000313" key="1">
    <source>
        <dbReference type="EMBL" id="RZU53286.1"/>
    </source>
</evidence>
<dbReference type="Proteomes" id="UP000292564">
    <property type="component" value="Unassembled WGS sequence"/>
</dbReference>